<name>A0A136Q0S7_9FIRM</name>
<keyword evidence="3" id="KW-1185">Reference proteome</keyword>
<accession>A0A136Q0S7</accession>
<dbReference type="InterPro" id="IPR003607">
    <property type="entry name" value="HD/PDEase_dom"/>
</dbReference>
<dbReference type="Proteomes" id="UP000070366">
    <property type="component" value="Unassembled WGS sequence"/>
</dbReference>
<sequence length="205" mass="22879">MLTLFAQLPEDVRGHSRRVAGYTEILYGWALEAGVYPKDESLRRGLRHKIHTLALWHDIGKLLVPLKILEKPGALTAGERQAMNRHVLYAKELYREGHWPVGVGEEERKAALDISCLHHERWDGGGYPYGRKGEATPAIARICAVADAFDAIISLRPYKKERSATEAVAEIGRKAGTQFDPVVAQIFTARIRMLAKSEGTALTRI</sequence>
<dbReference type="Pfam" id="PF13487">
    <property type="entry name" value="HD_5"/>
    <property type="match status" value="1"/>
</dbReference>
<dbReference type="CDD" id="cd00077">
    <property type="entry name" value="HDc"/>
    <property type="match status" value="1"/>
</dbReference>
<dbReference type="STRING" id="626937.HMPREF3293_02947"/>
<protein>
    <submittedName>
        <fullName evidence="2">HD domain protein</fullName>
    </submittedName>
</protein>
<evidence type="ECO:0000259" key="1">
    <source>
        <dbReference type="PROSITE" id="PS51832"/>
    </source>
</evidence>
<dbReference type="InterPro" id="IPR037522">
    <property type="entry name" value="HD_GYP_dom"/>
</dbReference>
<gene>
    <name evidence="2" type="ORF">HMPREF3293_02947</name>
</gene>
<dbReference type="PANTHER" id="PTHR45228">
    <property type="entry name" value="CYCLIC DI-GMP PHOSPHODIESTERASE TM_0186-RELATED"/>
    <property type="match status" value="1"/>
</dbReference>
<organism evidence="2 3">
    <name type="scientific">Christensenella minuta</name>
    <dbReference type="NCBI Taxonomy" id="626937"/>
    <lineage>
        <taxon>Bacteria</taxon>
        <taxon>Bacillati</taxon>
        <taxon>Bacillota</taxon>
        <taxon>Clostridia</taxon>
        <taxon>Christensenellales</taxon>
        <taxon>Christensenellaceae</taxon>
        <taxon>Christensenella</taxon>
    </lineage>
</organism>
<comment type="caution">
    <text evidence="2">The sequence shown here is derived from an EMBL/GenBank/DDBJ whole genome shotgun (WGS) entry which is preliminary data.</text>
</comment>
<dbReference type="PANTHER" id="PTHR45228:SF4">
    <property type="entry name" value="LIPOPROTEIN"/>
    <property type="match status" value="1"/>
</dbReference>
<dbReference type="KEGG" id="cmiu:B1H56_02290"/>
<dbReference type="PROSITE" id="PS51832">
    <property type="entry name" value="HD_GYP"/>
    <property type="match status" value="1"/>
</dbReference>
<evidence type="ECO:0000313" key="3">
    <source>
        <dbReference type="Proteomes" id="UP000070366"/>
    </source>
</evidence>
<proteinExistence type="predicted"/>
<dbReference type="RefSeq" id="WP_066521597.1">
    <property type="nucleotide sequence ID" value="NZ_CABMOF010000005.1"/>
</dbReference>
<dbReference type="SMART" id="SM00471">
    <property type="entry name" value="HDc"/>
    <property type="match status" value="1"/>
</dbReference>
<dbReference type="AlphaFoldDB" id="A0A136Q0S7"/>
<dbReference type="OrthoDB" id="9804747at2"/>
<dbReference type="Gene3D" id="1.10.3210.10">
    <property type="entry name" value="Hypothetical protein af1432"/>
    <property type="match status" value="1"/>
</dbReference>
<reference evidence="2 3" key="1">
    <citation type="submission" date="2016-02" db="EMBL/GenBank/DDBJ databases">
        <authorList>
            <person name="Wen L."/>
            <person name="He K."/>
            <person name="Yang H."/>
        </authorList>
    </citation>
    <scope>NUCLEOTIDE SEQUENCE [LARGE SCALE GENOMIC DNA]</scope>
    <source>
        <strain evidence="2 3">DSM 22607</strain>
    </source>
</reference>
<dbReference type="InterPro" id="IPR052020">
    <property type="entry name" value="Cyclic_di-GMP/3'3'-cGAMP_PDE"/>
</dbReference>
<dbReference type="EMBL" id="LSZW01000065">
    <property type="protein sequence ID" value="KXK64298.1"/>
    <property type="molecule type" value="Genomic_DNA"/>
</dbReference>
<dbReference type="SUPFAM" id="SSF109604">
    <property type="entry name" value="HD-domain/PDEase-like"/>
    <property type="match status" value="1"/>
</dbReference>
<feature type="domain" description="HD-GYP" evidence="1">
    <location>
        <begin position="1"/>
        <end position="203"/>
    </location>
</feature>
<evidence type="ECO:0000313" key="2">
    <source>
        <dbReference type="EMBL" id="KXK64298.1"/>
    </source>
</evidence>